<dbReference type="EMBL" id="HBUF01480381">
    <property type="protein sequence ID" value="CAG6744976.1"/>
    <property type="molecule type" value="Transcribed_RNA"/>
</dbReference>
<organism evidence="1">
    <name type="scientific">Cacopsylla melanoneura</name>
    <dbReference type="NCBI Taxonomy" id="428564"/>
    <lineage>
        <taxon>Eukaryota</taxon>
        <taxon>Metazoa</taxon>
        <taxon>Ecdysozoa</taxon>
        <taxon>Arthropoda</taxon>
        <taxon>Hexapoda</taxon>
        <taxon>Insecta</taxon>
        <taxon>Pterygota</taxon>
        <taxon>Neoptera</taxon>
        <taxon>Paraneoptera</taxon>
        <taxon>Hemiptera</taxon>
        <taxon>Sternorrhyncha</taxon>
        <taxon>Psylloidea</taxon>
        <taxon>Psyllidae</taxon>
        <taxon>Psyllinae</taxon>
        <taxon>Cacopsylla</taxon>
    </lineage>
</organism>
<protein>
    <submittedName>
        <fullName evidence="1">Uncharacterized protein</fullName>
    </submittedName>
</protein>
<dbReference type="AlphaFoldDB" id="A0A8D8ZEP8"/>
<proteinExistence type="predicted"/>
<name>A0A8D8ZEP8_9HEMI</name>
<evidence type="ECO:0000313" key="1">
    <source>
        <dbReference type="EMBL" id="CAG6744976.1"/>
    </source>
</evidence>
<accession>A0A8D8ZEP8</accession>
<reference evidence="1" key="1">
    <citation type="submission" date="2021-05" db="EMBL/GenBank/DDBJ databases">
        <authorList>
            <person name="Alioto T."/>
            <person name="Alioto T."/>
            <person name="Gomez Garrido J."/>
        </authorList>
    </citation>
    <scope>NUCLEOTIDE SEQUENCE</scope>
</reference>
<sequence length="105" mass="12150">MHILAHPFRQPLTFDQGSVGFNCPYGKDLLFPTCRLKYYASLHSSLSKVTWMEINYVNQYGTTTRNNTDFYIIEIHRMVKENAKEYFGDVAQPDYPLSGNYCPVA</sequence>